<keyword evidence="2" id="KW-0805">Transcription regulation</keyword>
<dbReference type="InterPro" id="IPR028082">
    <property type="entry name" value="Peripla_BP_I"/>
</dbReference>
<organism evidence="6 7">
    <name type="scientific">Mediterraneibacter gnavus</name>
    <name type="common">Ruminococcus gnavus</name>
    <dbReference type="NCBI Taxonomy" id="33038"/>
    <lineage>
        <taxon>Bacteria</taxon>
        <taxon>Bacillati</taxon>
        <taxon>Bacillota</taxon>
        <taxon>Clostridia</taxon>
        <taxon>Lachnospirales</taxon>
        <taxon>Lachnospiraceae</taxon>
        <taxon>Mediterraneibacter</taxon>
    </lineage>
</organism>
<dbReference type="Gene3D" id="1.10.260.40">
    <property type="entry name" value="lambda repressor-like DNA-binding domains"/>
    <property type="match status" value="1"/>
</dbReference>
<evidence type="ECO:0000256" key="4">
    <source>
        <dbReference type="ARBA" id="ARBA00023163"/>
    </source>
</evidence>
<dbReference type="PANTHER" id="PTHR30146:SF148">
    <property type="entry name" value="HTH-TYPE TRANSCRIPTIONAL REPRESSOR PURR-RELATED"/>
    <property type="match status" value="1"/>
</dbReference>
<dbReference type="CDD" id="cd06267">
    <property type="entry name" value="PBP1_LacI_sugar_binding-like"/>
    <property type="match status" value="1"/>
</dbReference>
<keyword evidence="3" id="KW-0238">DNA-binding</keyword>
<dbReference type="EMBL" id="QRQE01000077">
    <property type="protein sequence ID" value="RHM68959.1"/>
    <property type="molecule type" value="Genomic_DNA"/>
</dbReference>
<evidence type="ECO:0000256" key="2">
    <source>
        <dbReference type="ARBA" id="ARBA00023015"/>
    </source>
</evidence>
<dbReference type="Pfam" id="PF00356">
    <property type="entry name" value="LacI"/>
    <property type="match status" value="1"/>
</dbReference>
<evidence type="ECO:0000256" key="1">
    <source>
        <dbReference type="ARBA" id="ARBA00022491"/>
    </source>
</evidence>
<dbReference type="PRINTS" id="PR00036">
    <property type="entry name" value="HTHLACI"/>
</dbReference>
<keyword evidence="4" id="KW-0804">Transcription</keyword>
<dbReference type="Gene3D" id="3.40.50.2300">
    <property type="match status" value="2"/>
</dbReference>
<evidence type="ECO:0000313" key="6">
    <source>
        <dbReference type="EMBL" id="RHM68959.1"/>
    </source>
</evidence>
<dbReference type="Proteomes" id="UP000285610">
    <property type="component" value="Unassembled WGS sequence"/>
</dbReference>
<dbReference type="AlphaFoldDB" id="A0A415S1L3"/>
<protein>
    <submittedName>
        <fullName evidence="6">LacI family transcriptional regulator</fullName>
    </submittedName>
</protein>
<dbReference type="CDD" id="cd01392">
    <property type="entry name" value="HTH_LacI"/>
    <property type="match status" value="1"/>
</dbReference>
<evidence type="ECO:0000313" key="7">
    <source>
        <dbReference type="Proteomes" id="UP000285610"/>
    </source>
</evidence>
<dbReference type="Pfam" id="PF13377">
    <property type="entry name" value="Peripla_BP_3"/>
    <property type="match status" value="1"/>
</dbReference>
<accession>A0A415S1L3</accession>
<gene>
    <name evidence="6" type="ORF">DWZ50_18580</name>
</gene>
<feature type="domain" description="HTH lacI-type" evidence="5">
    <location>
        <begin position="1"/>
        <end position="55"/>
    </location>
</feature>
<dbReference type="PROSITE" id="PS50932">
    <property type="entry name" value="HTH_LACI_2"/>
    <property type="match status" value="1"/>
</dbReference>
<reference evidence="6 7" key="1">
    <citation type="submission" date="2018-08" db="EMBL/GenBank/DDBJ databases">
        <title>A genome reference for cultivated species of the human gut microbiota.</title>
        <authorList>
            <person name="Zou Y."/>
            <person name="Xue W."/>
            <person name="Luo G."/>
        </authorList>
    </citation>
    <scope>NUCLEOTIDE SEQUENCE [LARGE SCALE GENOMIC DNA]</scope>
    <source>
        <strain evidence="6 7">AF33-12</strain>
    </source>
</reference>
<name>A0A415S1L3_MEDGN</name>
<proteinExistence type="predicted"/>
<comment type="caution">
    <text evidence="6">The sequence shown here is derived from an EMBL/GenBank/DDBJ whole genome shotgun (WGS) entry which is preliminary data.</text>
</comment>
<dbReference type="GO" id="GO:0003700">
    <property type="term" value="F:DNA-binding transcription factor activity"/>
    <property type="evidence" value="ECO:0007669"/>
    <property type="project" value="TreeGrafter"/>
</dbReference>
<dbReference type="GO" id="GO:0000976">
    <property type="term" value="F:transcription cis-regulatory region binding"/>
    <property type="evidence" value="ECO:0007669"/>
    <property type="project" value="TreeGrafter"/>
</dbReference>
<dbReference type="InterPro" id="IPR000843">
    <property type="entry name" value="HTH_LacI"/>
</dbReference>
<evidence type="ECO:0000259" key="5">
    <source>
        <dbReference type="PROSITE" id="PS50932"/>
    </source>
</evidence>
<dbReference type="InterPro" id="IPR046335">
    <property type="entry name" value="LacI/GalR-like_sensor"/>
</dbReference>
<dbReference type="PROSITE" id="PS00356">
    <property type="entry name" value="HTH_LACI_1"/>
    <property type="match status" value="1"/>
</dbReference>
<keyword evidence="1" id="KW-0678">Repressor</keyword>
<dbReference type="RefSeq" id="WP_118445380.1">
    <property type="nucleotide sequence ID" value="NZ_QRQE01000077.1"/>
</dbReference>
<evidence type="ECO:0000256" key="3">
    <source>
        <dbReference type="ARBA" id="ARBA00023125"/>
    </source>
</evidence>
<dbReference type="SUPFAM" id="SSF47413">
    <property type="entry name" value="lambda repressor-like DNA-binding domains"/>
    <property type="match status" value="1"/>
</dbReference>
<dbReference type="SUPFAM" id="SSF53822">
    <property type="entry name" value="Periplasmic binding protein-like I"/>
    <property type="match status" value="1"/>
</dbReference>
<dbReference type="InterPro" id="IPR010982">
    <property type="entry name" value="Lambda_DNA-bd_dom_sf"/>
</dbReference>
<dbReference type="SMART" id="SM00354">
    <property type="entry name" value="HTH_LACI"/>
    <property type="match status" value="1"/>
</dbReference>
<sequence>MNISDIAVKAGVSVSTVSRVINNSPNVNVDTRSRILQIMEETGYVPSSIARNMMSKSNRSIGLFITDILNPFFNEIIKGVENVVNAEGYSLLIYAIGNSVQKEEESLEKLIRDRACGLIVTSCRMHSEKLLKRAKKYFDIVSIQSNLNNVDKIGATDEKGTSDMIRYLIGLGHSQIAVIGYNETLPTSDARFLGFEKAMVNAKLPIGDNQIIRVEPGEGNCYKVMLELLRKRSRPTAVHCLNEYIASEVYMAIKDVGLSIPQDISLTGFDDLFVSKLMEPRLTTVSQPIRRMGEVAAKRIIRRHQYPDEEIQNIIFPTELIIRDSATIPCVMK</sequence>
<dbReference type="PANTHER" id="PTHR30146">
    <property type="entry name" value="LACI-RELATED TRANSCRIPTIONAL REPRESSOR"/>
    <property type="match status" value="1"/>
</dbReference>